<dbReference type="InterPro" id="IPR019734">
    <property type="entry name" value="TPR_rpt"/>
</dbReference>
<dbReference type="Pfam" id="PF07721">
    <property type="entry name" value="TPR_4"/>
    <property type="match status" value="1"/>
</dbReference>
<dbReference type="EMBL" id="CABFNS010000926">
    <property type="protein sequence ID" value="VUC36142.1"/>
    <property type="molecule type" value="Genomic_DNA"/>
</dbReference>
<dbReference type="SUPFAM" id="SSF48452">
    <property type="entry name" value="TPR-like"/>
    <property type="match status" value="1"/>
</dbReference>
<feature type="repeat" description="TPR" evidence="1">
    <location>
        <begin position="101"/>
        <end position="134"/>
    </location>
</feature>
<proteinExistence type="predicted"/>
<dbReference type="InterPro" id="IPR011990">
    <property type="entry name" value="TPR-like_helical_dom_sf"/>
</dbReference>
<dbReference type="InterPro" id="IPR011717">
    <property type="entry name" value="TPR-4"/>
</dbReference>
<name>A0ABY6V145_BIOOC</name>
<keyword evidence="1" id="KW-0802">TPR repeat</keyword>
<dbReference type="Proteomes" id="UP000766486">
    <property type="component" value="Unassembled WGS sequence"/>
</dbReference>
<accession>A0ABY6V145</accession>
<organism evidence="2 3">
    <name type="scientific">Bionectria ochroleuca</name>
    <name type="common">Gliocladium roseum</name>
    <dbReference type="NCBI Taxonomy" id="29856"/>
    <lineage>
        <taxon>Eukaryota</taxon>
        <taxon>Fungi</taxon>
        <taxon>Dikarya</taxon>
        <taxon>Ascomycota</taxon>
        <taxon>Pezizomycotina</taxon>
        <taxon>Sordariomycetes</taxon>
        <taxon>Hypocreomycetidae</taxon>
        <taxon>Hypocreales</taxon>
        <taxon>Bionectriaceae</taxon>
        <taxon>Clonostachys</taxon>
    </lineage>
</organism>
<protein>
    <recommendedName>
        <fullName evidence="4">MalT-like TPR region domain-containing protein</fullName>
    </recommendedName>
</protein>
<dbReference type="Pfam" id="PF13374">
    <property type="entry name" value="TPR_10"/>
    <property type="match status" value="1"/>
</dbReference>
<evidence type="ECO:0000256" key="1">
    <source>
        <dbReference type="PROSITE-ProRule" id="PRU00339"/>
    </source>
</evidence>
<evidence type="ECO:0008006" key="4">
    <source>
        <dbReference type="Google" id="ProtNLM"/>
    </source>
</evidence>
<reference evidence="2 3" key="1">
    <citation type="submission" date="2019-06" db="EMBL/GenBank/DDBJ databases">
        <authorList>
            <person name="Broberg M."/>
        </authorList>
    </citation>
    <scope>NUCLEOTIDE SEQUENCE [LARGE SCALE GENOMIC DNA]</scope>
</reference>
<evidence type="ECO:0000313" key="2">
    <source>
        <dbReference type="EMBL" id="VUC36142.1"/>
    </source>
</evidence>
<evidence type="ECO:0000313" key="3">
    <source>
        <dbReference type="Proteomes" id="UP000766486"/>
    </source>
</evidence>
<dbReference type="Gene3D" id="1.25.40.10">
    <property type="entry name" value="Tetratricopeptide repeat domain"/>
    <property type="match status" value="1"/>
</dbReference>
<gene>
    <name evidence="2" type="ORF">CLO192961_LOCUS437869</name>
</gene>
<comment type="caution">
    <text evidence="2">The sequence shown here is derived from an EMBL/GenBank/DDBJ whole genome shotgun (WGS) entry which is preliminary data.</text>
</comment>
<keyword evidence="3" id="KW-1185">Reference proteome</keyword>
<sequence>MEFRSLFAKFDGIHDRKTLGHKLTKWLKELQAQPELNSQYSGVDKDKLFDAKYRHIEPLRAIDQTPGVETGLSLIFLDQLGRVYSTQASDEVFGPAHLPTLQTMLNLGLTHKNQGRYPEAESIFKRILRLSDQGKKKLRRVDFTTNVHATCGLALVHQTQGRHREAEPFFKQFIKECEEAGDLAYGSRCYVVLAYSFLGFIY</sequence>
<dbReference type="PROSITE" id="PS50005">
    <property type="entry name" value="TPR"/>
    <property type="match status" value="1"/>
</dbReference>